<protein>
    <submittedName>
        <fullName evidence="1">Uncharacterized protein</fullName>
    </submittedName>
</protein>
<dbReference type="Proteomes" id="UP000027178">
    <property type="component" value="Unassembled WGS sequence"/>
</dbReference>
<dbReference type="PATRIC" id="fig|1348663.4.peg.771"/>
<dbReference type="EMBL" id="JNBY01000035">
    <property type="protein sequence ID" value="KDN87438.1"/>
    <property type="molecule type" value="Genomic_DNA"/>
</dbReference>
<evidence type="ECO:0000313" key="2">
    <source>
        <dbReference type="Proteomes" id="UP000027178"/>
    </source>
</evidence>
<organism evidence="1 2">
    <name type="scientific">Kitasatospora cheerisanensis KCTC 2395</name>
    <dbReference type="NCBI Taxonomy" id="1348663"/>
    <lineage>
        <taxon>Bacteria</taxon>
        <taxon>Bacillati</taxon>
        <taxon>Actinomycetota</taxon>
        <taxon>Actinomycetes</taxon>
        <taxon>Kitasatosporales</taxon>
        <taxon>Streptomycetaceae</taxon>
        <taxon>Kitasatospora</taxon>
    </lineage>
</organism>
<accession>A0A066Z0X5</accession>
<name>A0A066Z0X5_9ACTN</name>
<proteinExistence type="predicted"/>
<comment type="caution">
    <text evidence="1">The sequence shown here is derived from an EMBL/GenBank/DDBJ whole genome shotgun (WGS) entry which is preliminary data.</text>
</comment>
<evidence type="ECO:0000313" key="1">
    <source>
        <dbReference type="EMBL" id="KDN87438.1"/>
    </source>
</evidence>
<gene>
    <name evidence="1" type="ORF">KCH_08100</name>
</gene>
<dbReference type="eggNOG" id="ENOG5031DH5">
    <property type="taxonomic scope" value="Bacteria"/>
</dbReference>
<sequence>MVVMVDLASQLSPPPSAQGGSPWDGYEYAAGWGVFGLPFDTGHVLALRVFPQSSFGPYRTVWHRTPDGDWSIHVDGPHVGTACPRYYGAACAHTGTARIGLTWTGPDTLLVTMDHPELDWTLTAAEGPALRALNAVSSVLPPSSWRPAPLVRMRELLARGLGLGRLRLAGPMPSGHHGVLMPQRMYLITDSLATLDGHDLGRPARLTENPVIGEVALPARGVLAVGQAVWRIRDPEEYARTRAATVGDVPAGRAAA</sequence>
<keyword evidence="2" id="KW-1185">Reference proteome</keyword>
<dbReference type="HOGENOM" id="CLU_1119230_0_0_11"/>
<dbReference type="AlphaFoldDB" id="A0A066Z0X5"/>
<reference evidence="1 2" key="1">
    <citation type="submission" date="2014-05" db="EMBL/GenBank/DDBJ databases">
        <title>Draft Genome Sequence of Kitasatospora cheerisanensis KCTC 2395.</title>
        <authorList>
            <person name="Nam D.H."/>
        </authorList>
    </citation>
    <scope>NUCLEOTIDE SEQUENCE [LARGE SCALE GENOMIC DNA]</scope>
    <source>
        <strain evidence="1 2">KCTC 2395</strain>
    </source>
</reference>